<comment type="similarity">
    <text evidence="2">Belongs to the oxygen-dependent FAD-linked oxidoreductase family.</text>
</comment>
<dbReference type="Proteomes" id="UP001499967">
    <property type="component" value="Unassembled WGS sequence"/>
</dbReference>
<evidence type="ECO:0000256" key="2">
    <source>
        <dbReference type="ARBA" id="ARBA00005466"/>
    </source>
</evidence>
<protein>
    <submittedName>
        <fullName evidence="7">FAD-binding oxidoreductase</fullName>
    </submittedName>
</protein>
<evidence type="ECO:0000313" key="8">
    <source>
        <dbReference type="Proteomes" id="UP001499967"/>
    </source>
</evidence>
<evidence type="ECO:0000256" key="1">
    <source>
        <dbReference type="ARBA" id="ARBA00001974"/>
    </source>
</evidence>
<dbReference type="Gene3D" id="3.40.462.20">
    <property type="match status" value="1"/>
</dbReference>
<dbReference type="RefSeq" id="WP_343940934.1">
    <property type="nucleotide sequence ID" value="NZ_BAAAHP010000054.1"/>
</dbReference>
<dbReference type="PROSITE" id="PS00862">
    <property type="entry name" value="OX2_COVAL_FAD"/>
    <property type="match status" value="1"/>
</dbReference>
<evidence type="ECO:0000256" key="5">
    <source>
        <dbReference type="ARBA" id="ARBA00023002"/>
    </source>
</evidence>
<keyword evidence="3" id="KW-0285">Flavoprotein</keyword>
<dbReference type="InterPro" id="IPR036318">
    <property type="entry name" value="FAD-bd_PCMH-like_sf"/>
</dbReference>
<dbReference type="InterPro" id="IPR016169">
    <property type="entry name" value="FAD-bd_PCMH_sub2"/>
</dbReference>
<dbReference type="PANTHER" id="PTHR42973">
    <property type="entry name" value="BINDING OXIDOREDUCTASE, PUTATIVE (AFU_ORTHOLOGUE AFUA_1G17690)-RELATED"/>
    <property type="match status" value="1"/>
</dbReference>
<dbReference type="Gene3D" id="3.30.43.10">
    <property type="entry name" value="Uridine Diphospho-n-acetylenolpyruvylglucosamine Reductase, domain 2"/>
    <property type="match status" value="1"/>
</dbReference>
<dbReference type="InterPro" id="IPR006094">
    <property type="entry name" value="Oxid_FAD_bind_N"/>
</dbReference>
<reference evidence="8" key="1">
    <citation type="journal article" date="2019" name="Int. J. Syst. Evol. Microbiol.">
        <title>The Global Catalogue of Microorganisms (GCM) 10K type strain sequencing project: providing services to taxonomists for standard genome sequencing and annotation.</title>
        <authorList>
            <consortium name="The Broad Institute Genomics Platform"/>
            <consortium name="The Broad Institute Genome Sequencing Center for Infectious Disease"/>
            <person name="Wu L."/>
            <person name="Ma J."/>
        </authorList>
    </citation>
    <scope>NUCLEOTIDE SEQUENCE [LARGE SCALE GENOMIC DNA]</scope>
    <source>
        <strain evidence="8">JCM 11117</strain>
    </source>
</reference>
<evidence type="ECO:0000256" key="4">
    <source>
        <dbReference type="ARBA" id="ARBA00022827"/>
    </source>
</evidence>
<comment type="caution">
    <text evidence="7">The sequence shown here is derived from an EMBL/GenBank/DDBJ whole genome shotgun (WGS) entry which is preliminary data.</text>
</comment>
<dbReference type="PROSITE" id="PS51387">
    <property type="entry name" value="FAD_PCMH"/>
    <property type="match status" value="1"/>
</dbReference>
<name>A0ABP4A448_9PSEU</name>
<feature type="domain" description="FAD-binding PCMH-type" evidence="6">
    <location>
        <begin position="37"/>
        <end position="207"/>
    </location>
</feature>
<dbReference type="InterPro" id="IPR012951">
    <property type="entry name" value="BBE"/>
</dbReference>
<dbReference type="PANTHER" id="PTHR42973:SF39">
    <property type="entry name" value="FAD-BINDING PCMH-TYPE DOMAIN-CONTAINING PROTEIN"/>
    <property type="match status" value="1"/>
</dbReference>
<evidence type="ECO:0000256" key="3">
    <source>
        <dbReference type="ARBA" id="ARBA00022630"/>
    </source>
</evidence>
<organism evidence="7 8">
    <name type="scientific">Pseudonocardia zijingensis</name>
    <dbReference type="NCBI Taxonomy" id="153376"/>
    <lineage>
        <taxon>Bacteria</taxon>
        <taxon>Bacillati</taxon>
        <taxon>Actinomycetota</taxon>
        <taxon>Actinomycetes</taxon>
        <taxon>Pseudonocardiales</taxon>
        <taxon>Pseudonocardiaceae</taxon>
        <taxon>Pseudonocardia</taxon>
    </lineage>
</organism>
<evidence type="ECO:0000313" key="7">
    <source>
        <dbReference type="EMBL" id="GAA0931275.1"/>
    </source>
</evidence>
<dbReference type="Gene3D" id="3.30.465.10">
    <property type="match status" value="1"/>
</dbReference>
<keyword evidence="8" id="KW-1185">Reference proteome</keyword>
<proteinExistence type="inferred from homology"/>
<keyword evidence="4" id="KW-0274">FAD</keyword>
<dbReference type="SUPFAM" id="SSF56176">
    <property type="entry name" value="FAD-binding/transporter-associated domain-like"/>
    <property type="match status" value="1"/>
</dbReference>
<dbReference type="InterPro" id="IPR006093">
    <property type="entry name" value="Oxy_OxRdtase_FAD_BS"/>
</dbReference>
<dbReference type="EMBL" id="BAAAHP010000054">
    <property type="protein sequence ID" value="GAA0931275.1"/>
    <property type="molecule type" value="Genomic_DNA"/>
</dbReference>
<accession>A0ABP4A448</accession>
<dbReference type="InterPro" id="IPR016167">
    <property type="entry name" value="FAD-bd_PCMH_sub1"/>
</dbReference>
<sequence length="462" mass="48944">MTRIGSVAELRADMVGAVIQPGDPGYDEARSVWNGDIDRRPAAVARCASAADVAAALAYARDAGLEVAVRGGGHGYWGAAVPEGGLMIDLSTMNRATVDVEARRVRCGGGASLADLDAATQEHGLAVTGGTISHTGVGGLTLGGGIGWLSRKCGLSIDNLVSAEVVLADGRVVRASAQEHPELFWALRGGGGNFGVVTEFEFRLHEVGPIVHLGLFFYEVDRCAAALRRGRDLIAGLPDDAGAMLVALDAPPAPFVPEEHHFARGVAVLVAGFGSAEEHARLVAPLREAMPPLFELVTPLPYTELQSMLDDAAPWGSHAYTKALMLEDLPDAAIDVLAERLPSKTSPMTLVPIFALGGAYARVGEDETAFGGSRAARFALTMDAVAPDAETLAVDRAWVRSLWEAMRPFARNAGSYVNFMAEYEEDRVLASYGRDKYDRLAAIKAEYDPGNLFHLNANIKPA</sequence>
<dbReference type="Pfam" id="PF01565">
    <property type="entry name" value="FAD_binding_4"/>
    <property type="match status" value="1"/>
</dbReference>
<dbReference type="InterPro" id="IPR050416">
    <property type="entry name" value="FAD-linked_Oxidoreductase"/>
</dbReference>
<keyword evidence="5" id="KW-0560">Oxidoreductase</keyword>
<evidence type="ECO:0000259" key="6">
    <source>
        <dbReference type="PROSITE" id="PS51387"/>
    </source>
</evidence>
<dbReference type="InterPro" id="IPR016166">
    <property type="entry name" value="FAD-bd_PCMH"/>
</dbReference>
<gene>
    <name evidence="7" type="ORF">GCM10009559_19270</name>
</gene>
<comment type="cofactor">
    <cofactor evidence="1">
        <name>FAD</name>
        <dbReference type="ChEBI" id="CHEBI:57692"/>
    </cofactor>
</comment>
<dbReference type="Pfam" id="PF08031">
    <property type="entry name" value="BBE"/>
    <property type="match status" value="1"/>
</dbReference>